<evidence type="ECO:0000313" key="3">
    <source>
        <dbReference type="Proteomes" id="UP000682416"/>
    </source>
</evidence>
<dbReference type="KEGG" id="nec:KGD82_27735"/>
<dbReference type="Proteomes" id="UP000682416">
    <property type="component" value="Plasmid unnamed2"/>
</dbReference>
<protein>
    <submittedName>
        <fullName evidence="2">Uncharacterized protein</fullName>
    </submittedName>
</protein>
<reference evidence="2" key="1">
    <citation type="submission" date="2021-05" db="EMBL/GenBank/DDBJ databases">
        <authorList>
            <person name="Kaiqin L."/>
            <person name="Jian G."/>
        </authorList>
    </citation>
    <scope>NUCLEOTIDE SEQUENCE</scope>
    <source>
        <strain evidence="2">HDS5</strain>
        <plasmid evidence="2">unnamed2</plasmid>
    </source>
</reference>
<proteinExistence type="predicted"/>
<dbReference type="AlphaFoldDB" id="A0A975QL80"/>
<sequence>MSWSADTWEDPAVVLPRLSARWGHTHHISWTGRLWLATDRRPSSHWRTEVEPTPEQLEESLQRHHGAPAPTSAPP</sequence>
<gene>
    <name evidence="2" type="ORF">KGD82_27735</name>
</gene>
<evidence type="ECO:0000256" key="1">
    <source>
        <dbReference type="SAM" id="MobiDB-lite"/>
    </source>
</evidence>
<dbReference type="EMBL" id="CP074403">
    <property type="protein sequence ID" value="QVJ03516.1"/>
    <property type="molecule type" value="Genomic_DNA"/>
</dbReference>
<evidence type="ECO:0000313" key="2">
    <source>
        <dbReference type="EMBL" id="QVJ03516.1"/>
    </source>
</evidence>
<name>A0A975QL80_9ACTN</name>
<accession>A0A975QL80</accession>
<keyword evidence="3" id="KW-1185">Reference proteome</keyword>
<feature type="region of interest" description="Disordered" evidence="1">
    <location>
        <begin position="41"/>
        <end position="75"/>
    </location>
</feature>
<keyword evidence="2" id="KW-0614">Plasmid</keyword>
<organism evidence="2 3">
    <name type="scientific">Nocardiopsis eucommiae</name>
    <dbReference type="NCBI Taxonomy" id="2831970"/>
    <lineage>
        <taxon>Bacteria</taxon>
        <taxon>Bacillati</taxon>
        <taxon>Actinomycetota</taxon>
        <taxon>Actinomycetes</taxon>
        <taxon>Streptosporangiales</taxon>
        <taxon>Nocardiopsidaceae</taxon>
        <taxon>Nocardiopsis</taxon>
    </lineage>
</organism>
<geneLocation type="plasmid" evidence="2 3">
    <name>unnamed2</name>
</geneLocation>
<feature type="compositionally biased region" description="Basic and acidic residues" evidence="1">
    <location>
        <begin position="41"/>
        <end position="50"/>
    </location>
</feature>